<accession>A0ABV1KFE0</accession>
<evidence type="ECO:0000256" key="2">
    <source>
        <dbReference type="ARBA" id="ARBA00022605"/>
    </source>
</evidence>
<dbReference type="InterPro" id="IPR029752">
    <property type="entry name" value="D-isomer_DH_CS1"/>
</dbReference>
<protein>
    <submittedName>
        <fullName evidence="8">Phosphoglycerate dehydrogenase</fullName>
    </submittedName>
</protein>
<feature type="domain" description="D-isomer specific 2-hydroxyacid dehydrogenase NAD-binding" evidence="7">
    <location>
        <begin position="112"/>
        <end position="281"/>
    </location>
</feature>
<comment type="similarity">
    <text evidence="1 5">Belongs to the D-isomer specific 2-hydroxyacid dehydrogenase family.</text>
</comment>
<dbReference type="Pfam" id="PF00389">
    <property type="entry name" value="2-Hacid_dh"/>
    <property type="match status" value="1"/>
</dbReference>
<evidence type="ECO:0000256" key="1">
    <source>
        <dbReference type="ARBA" id="ARBA00005854"/>
    </source>
</evidence>
<evidence type="ECO:0000256" key="3">
    <source>
        <dbReference type="ARBA" id="ARBA00023002"/>
    </source>
</evidence>
<dbReference type="EMBL" id="JBEDNQ010000009">
    <property type="protein sequence ID" value="MEQ3553180.1"/>
    <property type="molecule type" value="Genomic_DNA"/>
</dbReference>
<dbReference type="SUPFAM" id="SSF51735">
    <property type="entry name" value="NAD(P)-binding Rossmann-fold domains"/>
    <property type="match status" value="1"/>
</dbReference>
<dbReference type="PROSITE" id="PS00065">
    <property type="entry name" value="D_2_HYDROXYACID_DH_1"/>
    <property type="match status" value="1"/>
</dbReference>
<dbReference type="Gene3D" id="3.40.50.720">
    <property type="entry name" value="NAD(P)-binding Rossmann-like Domain"/>
    <property type="match status" value="2"/>
</dbReference>
<sequence>MPRVLITTPSFGARSDAPWTALKEAGLEAVVRTDRHPLPAAELAELFAGVDAAVVGLDEVTASVIEAAGDLKVLGKHGVGVDNIDVAAATARGVTVVNTPGANTGAVADLAFGLLLAVARRIPQAHASTAAGNWERFYGPELAGRTLAIIGFGRIGRSVARRAAGFDMTVVAHDPYLSGPDADGVPLLSLDECLARADAVSLHLPGGSGAPLIGSSELAALRRGAILINTARGDLVDEAALAAALRDGHLTGAGVDAFAVEPPSGSPLMTAPNVVLTPHVGAASDDANAAMGTTVVADVARVLRGETPRNPVS</sequence>
<gene>
    <name evidence="8" type="ORF">WIS52_22145</name>
</gene>
<keyword evidence="2" id="KW-0028">Amino-acid biosynthesis</keyword>
<dbReference type="CDD" id="cd12172">
    <property type="entry name" value="PGDH_like_2"/>
    <property type="match status" value="1"/>
</dbReference>
<evidence type="ECO:0000256" key="4">
    <source>
        <dbReference type="ARBA" id="ARBA00023027"/>
    </source>
</evidence>
<dbReference type="PROSITE" id="PS00671">
    <property type="entry name" value="D_2_HYDROXYACID_DH_3"/>
    <property type="match status" value="1"/>
</dbReference>
<organism evidence="8 9">
    <name type="scientific">Pseudonocardia nematodicida</name>
    <dbReference type="NCBI Taxonomy" id="1206997"/>
    <lineage>
        <taxon>Bacteria</taxon>
        <taxon>Bacillati</taxon>
        <taxon>Actinomycetota</taxon>
        <taxon>Actinomycetes</taxon>
        <taxon>Pseudonocardiales</taxon>
        <taxon>Pseudonocardiaceae</taxon>
        <taxon>Pseudonocardia</taxon>
    </lineage>
</organism>
<dbReference type="Proteomes" id="UP001494902">
    <property type="component" value="Unassembled WGS sequence"/>
</dbReference>
<dbReference type="RefSeq" id="WP_349300245.1">
    <property type="nucleotide sequence ID" value="NZ_JBEDNQ010000009.1"/>
</dbReference>
<name>A0ABV1KFE0_9PSEU</name>
<dbReference type="Pfam" id="PF02826">
    <property type="entry name" value="2-Hacid_dh_C"/>
    <property type="match status" value="1"/>
</dbReference>
<evidence type="ECO:0000313" key="9">
    <source>
        <dbReference type="Proteomes" id="UP001494902"/>
    </source>
</evidence>
<dbReference type="PANTHER" id="PTHR42789">
    <property type="entry name" value="D-ISOMER SPECIFIC 2-HYDROXYACID DEHYDROGENASE FAMILY PROTEIN (AFU_ORTHOLOGUE AFUA_6G10090)"/>
    <property type="match status" value="1"/>
</dbReference>
<evidence type="ECO:0000259" key="6">
    <source>
        <dbReference type="Pfam" id="PF00389"/>
    </source>
</evidence>
<dbReference type="InterPro" id="IPR050857">
    <property type="entry name" value="D-2-hydroxyacid_DH"/>
</dbReference>
<feature type="domain" description="D-isomer specific 2-hydroxyacid dehydrogenase catalytic" evidence="6">
    <location>
        <begin position="19"/>
        <end position="312"/>
    </location>
</feature>
<dbReference type="InterPro" id="IPR006140">
    <property type="entry name" value="D-isomer_DH_NAD-bd"/>
</dbReference>
<dbReference type="InterPro" id="IPR029753">
    <property type="entry name" value="D-isomer_DH_CS"/>
</dbReference>
<keyword evidence="3 5" id="KW-0560">Oxidoreductase</keyword>
<evidence type="ECO:0000259" key="7">
    <source>
        <dbReference type="Pfam" id="PF02826"/>
    </source>
</evidence>
<proteinExistence type="inferred from homology"/>
<evidence type="ECO:0000313" key="8">
    <source>
        <dbReference type="EMBL" id="MEQ3553180.1"/>
    </source>
</evidence>
<dbReference type="PANTHER" id="PTHR42789:SF1">
    <property type="entry name" value="D-ISOMER SPECIFIC 2-HYDROXYACID DEHYDROGENASE FAMILY PROTEIN (AFU_ORTHOLOGUE AFUA_6G10090)"/>
    <property type="match status" value="1"/>
</dbReference>
<dbReference type="SUPFAM" id="SSF52283">
    <property type="entry name" value="Formate/glycerate dehydrogenase catalytic domain-like"/>
    <property type="match status" value="1"/>
</dbReference>
<dbReference type="InterPro" id="IPR036291">
    <property type="entry name" value="NAD(P)-bd_dom_sf"/>
</dbReference>
<reference evidence="8 9" key="1">
    <citation type="submission" date="2024-03" db="EMBL/GenBank/DDBJ databases">
        <title>Draft genome sequence of Pseudonocardia nematodicida JCM 31783.</title>
        <authorList>
            <person name="Butdee W."/>
            <person name="Duangmal K."/>
        </authorList>
    </citation>
    <scope>NUCLEOTIDE SEQUENCE [LARGE SCALE GENOMIC DNA]</scope>
    <source>
        <strain evidence="8 9">JCM 31783</strain>
    </source>
</reference>
<dbReference type="InterPro" id="IPR006139">
    <property type="entry name" value="D-isomer_2_OHA_DH_cat_dom"/>
</dbReference>
<keyword evidence="9" id="KW-1185">Reference proteome</keyword>
<comment type="caution">
    <text evidence="8">The sequence shown here is derived from an EMBL/GenBank/DDBJ whole genome shotgun (WGS) entry which is preliminary data.</text>
</comment>
<keyword evidence="4" id="KW-0520">NAD</keyword>
<evidence type="ECO:0000256" key="5">
    <source>
        <dbReference type="RuleBase" id="RU003719"/>
    </source>
</evidence>